<dbReference type="PROSITE" id="PS50238">
    <property type="entry name" value="RHOGAP"/>
    <property type="match status" value="1"/>
</dbReference>
<dbReference type="EMBL" id="CACRXK020004302">
    <property type="protein sequence ID" value="CAB4002257.1"/>
    <property type="molecule type" value="Genomic_DNA"/>
</dbReference>
<accession>A0A6S7HFS4</accession>
<dbReference type="GO" id="GO:0007165">
    <property type="term" value="P:signal transduction"/>
    <property type="evidence" value="ECO:0007669"/>
    <property type="project" value="InterPro"/>
</dbReference>
<dbReference type="SUPFAM" id="SSF50729">
    <property type="entry name" value="PH domain-like"/>
    <property type="match status" value="1"/>
</dbReference>
<feature type="compositionally biased region" description="Basic and acidic residues" evidence="2">
    <location>
        <begin position="258"/>
        <end position="305"/>
    </location>
</feature>
<dbReference type="InterPro" id="IPR011993">
    <property type="entry name" value="PH-like_dom_sf"/>
</dbReference>
<dbReference type="Gene3D" id="2.30.29.30">
    <property type="entry name" value="Pleckstrin-homology domain (PH domain)/Phosphotyrosine-binding domain (PTB)"/>
    <property type="match status" value="1"/>
</dbReference>
<organism evidence="3 4">
    <name type="scientific">Paramuricea clavata</name>
    <name type="common">Red gorgonian</name>
    <name type="synonym">Violescent sea-whip</name>
    <dbReference type="NCBI Taxonomy" id="317549"/>
    <lineage>
        <taxon>Eukaryota</taxon>
        <taxon>Metazoa</taxon>
        <taxon>Cnidaria</taxon>
        <taxon>Anthozoa</taxon>
        <taxon>Octocorallia</taxon>
        <taxon>Malacalcyonacea</taxon>
        <taxon>Plexauridae</taxon>
        <taxon>Paramuricea</taxon>
    </lineage>
</organism>
<protein>
    <submittedName>
        <fullName evidence="3">Rho GTPase-activating 10, partial</fullName>
    </submittedName>
</protein>
<feature type="compositionally biased region" description="Pro residues" evidence="2">
    <location>
        <begin position="412"/>
        <end position="421"/>
    </location>
</feature>
<dbReference type="InterPro" id="IPR047225">
    <property type="entry name" value="PH_GRAF"/>
</dbReference>
<dbReference type="GO" id="GO:0005096">
    <property type="term" value="F:GTPase activator activity"/>
    <property type="evidence" value="ECO:0007669"/>
    <property type="project" value="UniProtKB-KW"/>
</dbReference>
<dbReference type="Gene3D" id="1.10.555.10">
    <property type="entry name" value="Rho GTPase activation protein"/>
    <property type="match status" value="1"/>
</dbReference>
<name>A0A6S7HFS4_PARCT</name>
<dbReference type="InterPro" id="IPR000198">
    <property type="entry name" value="RhoGAP_dom"/>
</dbReference>
<dbReference type="OrthoDB" id="6020474at2759"/>
<dbReference type="InterPro" id="IPR008936">
    <property type="entry name" value="Rho_GTPase_activation_prot"/>
</dbReference>
<evidence type="ECO:0000313" key="3">
    <source>
        <dbReference type="EMBL" id="CAB4002257.1"/>
    </source>
</evidence>
<feature type="compositionally biased region" description="Basic and acidic residues" evidence="2">
    <location>
        <begin position="372"/>
        <end position="381"/>
    </location>
</feature>
<evidence type="ECO:0000256" key="1">
    <source>
        <dbReference type="ARBA" id="ARBA00022468"/>
    </source>
</evidence>
<proteinExistence type="predicted"/>
<dbReference type="CDD" id="cd01249">
    <property type="entry name" value="BAR-PH_GRAF_family"/>
    <property type="match status" value="1"/>
</dbReference>
<dbReference type="SMART" id="SM00324">
    <property type="entry name" value="RhoGAP"/>
    <property type="match status" value="1"/>
</dbReference>
<dbReference type="InterPro" id="IPR047234">
    <property type="entry name" value="GRAF_fam"/>
</dbReference>
<feature type="compositionally biased region" description="Polar residues" evidence="2">
    <location>
        <begin position="339"/>
        <end position="368"/>
    </location>
</feature>
<feature type="compositionally biased region" description="Polar residues" evidence="2">
    <location>
        <begin position="382"/>
        <end position="411"/>
    </location>
</feature>
<dbReference type="PANTHER" id="PTHR12552:SF1">
    <property type="entry name" value="RHO GTPASE-ACTIVATING PROTEIN GRAF"/>
    <property type="match status" value="1"/>
</dbReference>
<dbReference type="Pfam" id="PF00620">
    <property type="entry name" value="RhoGAP"/>
    <property type="match status" value="1"/>
</dbReference>
<dbReference type="PROSITE" id="PS50003">
    <property type="entry name" value="PH_DOMAIN"/>
    <property type="match status" value="1"/>
</dbReference>
<dbReference type="Proteomes" id="UP001152795">
    <property type="component" value="Unassembled WGS sequence"/>
</dbReference>
<keyword evidence="4" id="KW-1185">Reference proteome</keyword>
<dbReference type="InterPro" id="IPR001849">
    <property type="entry name" value="PH_domain"/>
</dbReference>
<dbReference type="AlphaFoldDB" id="A0A6S7HFS4"/>
<dbReference type="PANTHER" id="PTHR12552">
    <property type="entry name" value="OLIGOPHRENIN 1"/>
    <property type="match status" value="1"/>
</dbReference>
<comment type="caution">
    <text evidence="3">The sequence shown here is derived from an EMBL/GenBank/DDBJ whole genome shotgun (WGS) entry which is preliminary data.</text>
</comment>
<evidence type="ECO:0000313" key="4">
    <source>
        <dbReference type="Proteomes" id="UP001152795"/>
    </source>
</evidence>
<sequence length="439" mass="49287">MTDSIDKRFCFDITAQDRPQPITLQALNDEDRKQWLCAMDGKEPIYLDSNELAGNSSNEDAASFDDFLIGQKFLKKCVAAIETRGITEQGLYRVVGVGSKVKKLLDVCFVQRQIDELELDSEDCEYEVKTITSAVKHYLRSMTAPLLTYEQHDSILEAAKTESYDNRVEAVKIELDKLPYDNYEMLDIITEHLKNVAANSKQNLMQASNLGVVFGPTLMRSREETMAAIMNLKYQTIVVELMVNEYDALFDSSNPFRTTDEKPKPPLSRKPDIPDKKPEVPDKKPEIPEKKPEIPGRKPFVEEKNVYSVPPSFPPPRASPKPPLNSQKSYPAPLPPQSRVKNLSLNRKQKQSSSSDENLVPGSESNVMSKLKAFESTDGKNKNNGGISSVSSQYATTGPTTVTSDVRTRQNSPPPLPTSPPPRDHYSAPPPRTTRYFRK</sequence>
<evidence type="ECO:0000256" key="2">
    <source>
        <dbReference type="SAM" id="MobiDB-lite"/>
    </source>
</evidence>
<gene>
    <name evidence="3" type="ORF">PACLA_8A055951</name>
</gene>
<feature type="compositionally biased region" description="Pro residues" evidence="2">
    <location>
        <begin position="311"/>
        <end position="323"/>
    </location>
</feature>
<dbReference type="SUPFAM" id="SSF48350">
    <property type="entry name" value="GTPase activation domain, GAP"/>
    <property type="match status" value="1"/>
</dbReference>
<feature type="region of interest" description="Disordered" evidence="2">
    <location>
        <begin position="252"/>
        <end position="439"/>
    </location>
</feature>
<reference evidence="3" key="1">
    <citation type="submission" date="2020-04" db="EMBL/GenBank/DDBJ databases">
        <authorList>
            <person name="Alioto T."/>
            <person name="Alioto T."/>
            <person name="Gomez Garrido J."/>
        </authorList>
    </citation>
    <scope>NUCLEOTIDE SEQUENCE</scope>
    <source>
        <strain evidence="3">A484AB</strain>
    </source>
</reference>
<keyword evidence="1" id="KW-0343">GTPase activation</keyword>